<evidence type="ECO:0000256" key="2">
    <source>
        <dbReference type="ARBA" id="ARBA00022475"/>
    </source>
</evidence>
<dbReference type="KEGG" id="aac:Aaci_2624"/>
<evidence type="ECO:0000256" key="5">
    <source>
        <dbReference type="ARBA" id="ARBA00022729"/>
    </source>
</evidence>
<dbReference type="InterPro" id="IPR008457">
    <property type="entry name" value="Cu-R_CopD_dom"/>
</dbReference>
<keyword evidence="7" id="KW-0186">Copper</keyword>
<keyword evidence="14" id="KW-1185">Reference proteome</keyword>
<feature type="transmembrane region" description="Helical" evidence="9">
    <location>
        <begin position="187"/>
        <end position="206"/>
    </location>
</feature>
<dbReference type="HOGENOM" id="CLU_023176_1_1_9"/>
<comment type="subcellular location">
    <subcellularLocation>
        <location evidence="1">Cell membrane</location>
        <topology evidence="1">Multi-pass membrane protein</topology>
    </subcellularLocation>
</comment>
<keyword evidence="6 9" id="KW-1133">Transmembrane helix</keyword>
<reference evidence="13 14" key="2">
    <citation type="journal article" date="2010" name="Stand. Genomic Sci.">
        <title>Complete genome sequence of Alicyclobacillus acidocaldarius type strain (104-IA).</title>
        <authorList>
            <person name="Mavromatis K."/>
            <person name="Sikorski J."/>
            <person name="Lapidus A."/>
            <person name="Glavina Del Rio T."/>
            <person name="Copeland A."/>
            <person name="Tice H."/>
            <person name="Cheng J.F."/>
            <person name="Lucas S."/>
            <person name="Chen F."/>
            <person name="Nolan M."/>
            <person name="Bruce D."/>
            <person name="Goodwin L."/>
            <person name="Pitluck S."/>
            <person name="Ivanova N."/>
            <person name="Ovchinnikova G."/>
            <person name="Pati A."/>
            <person name="Chen A."/>
            <person name="Palaniappan K."/>
            <person name="Land M."/>
            <person name="Hauser L."/>
            <person name="Chang Y.J."/>
            <person name="Jeffries C.D."/>
            <person name="Chain P."/>
            <person name="Meincke L."/>
            <person name="Sims D."/>
            <person name="Chertkov O."/>
            <person name="Han C."/>
            <person name="Brettin T."/>
            <person name="Detter J.C."/>
            <person name="Wahrenburg C."/>
            <person name="Rohde M."/>
            <person name="Pukall R."/>
            <person name="Goker M."/>
            <person name="Bristow J."/>
            <person name="Eisen J.A."/>
            <person name="Markowitz V."/>
            <person name="Hugenholtz P."/>
            <person name="Klenk H.P."/>
            <person name="Kyrpides N.C."/>
        </authorList>
    </citation>
    <scope>NUCLEOTIDE SEQUENCE [LARGE SCALE GENOMIC DNA]</scope>
    <source>
        <strain evidence="14">ATCC 27009 / DSM 446 / BCRC 14685 / JCM 5260 / KCTC 1825 / NBRC 15652 / NCIMB 11725 / NRRL B-14509 / 104-IA</strain>
    </source>
</reference>
<dbReference type="PANTHER" id="PTHR34820:SF4">
    <property type="entry name" value="INNER MEMBRANE PROTEIN YEBZ"/>
    <property type="match status" value="1"/>
</dbReference>
<evidence type="ECO:0000256" key="4">
    <source>
        <dbReference type="ARBA" id="ARBA00022723"/>
    </source>
</evidence>
<evidence type="ECO:0000259" key="11">
    <source>
        <dbReference type="Pfam" id="PF04234"/>
    </source>
</evidence>
<protein>
    <submittedName>
        <fullName evidence="13">Copper resistance protein CopC</fullName>
    </submittedName>
</protein>
<evidence type="ECO:0000256" key="6">
    <source>
        <dbReference type="ARBA" id="ARBA00022989"/>
    </source>
</evidence>
<feature type="transmembrane region" description="Helical" evidence="9">
    <location>
        <begin position="156"/>
        <end position="175"/>
    </location>
</feature>
<evidence type="ECO:0000256" key="7">
    <source>
        <dbReference type="ARBA" id="ARBA00023008"/>
    </source>
</evidence>
<dbReference type="Proteomes" id="UP000001917">
    <property type="component" value="Chromosome"/>
</dbReference>
<accession>C8WTB4</accession>
<dbReference type="Pfam" id="PF05425">
    <property type="entry name" value="CopD"/>
    <property type="match status" value="1"/>
</dbReference>
<evidence type="ECO:0000256" key="1">
    <source>
        <dbReference type="ARBA" id="ARBA00004651"/>
    </source>
</evidence>
<proteinExistence type="predicted"/>
<dbReference type="GO" id="GO:0006825">
    <property type="term" value="P:copper ion transport"/>
    <property type="evidence" value="ECO:0007669"/>
    <property type="project" value="InterPro"/>
</dbReference>
<organism evidence="13 14">
    <name type="scientific">Alicyclobacillus acidocaldarius subsp. acidocaldarius (strain ATCC 27009 / DSM 446 / BCRC 14685 / JCM 5260 / KCTC 1825 / NBRC 15652 / NCIMB 11725 / NRRL B-14509 / 104-IA)</name>
    <name type="common">Bacillus acidocaldarius</name>
    <dbReference type="NCBI Taxonomy" id="521098"/>
    <lineage>
        <taxon>Bacteria</taxon>
        <taxon>Bacillati</taxon>
        <taxon>Bacillota</taxon>
        <taxon>Bacilli</taxon>
        <taxon>Bacillales</taxon>
        <taxon>Alicyclobacillaceae</taxon>
        <taxon>Alicyclobacillus</taxon>
    </lineage>
</organism>
<dbReference type="EMBL" id="CP001727">
    <property type="protein sequence ID" value="ACV59628.1"/>
    <property type="molecule type" value="Genomic_DNA"/>
</dbReference>
<gene>
    <name evidence="13" type="ordered locus">Aaci_2624</name>
</gene>
<dbReference type="Pfam" id="PF04234">
    <property type="entry name" value="CopC"/>
    <property type="match status" value="1"/>
</dbReference>
<feature type="chain" id="PRO_5038747296" evidence="10">
    <location>
        <begin position="35"/>
        <end position="546"/>
    </location>
</feature>
<sequence length="546" mass="58262">MSRMRVRLWASVAMSLAALAVALFVHTPSAAAHAYVVHSSPSPGQSLASSPGRIEVEFDETVQLIPGGLTVTNVDNQRVDLGDGRRNPLHANEVDVDVPKHLPKGLYTVHWQVISADGHMVSGAIPFGIGVNVQSLQLGASEQGYRPGFWMVVDRVLTYAGLALVLGGWVGLRAARRSLPIADNRLGVRWALAGWLALFVGVLFNLPLEAAITWSIHGLTAFAPRYLARTLNFTVFGYLWVIELMLIAVIPAVLAALSTAKPRERLATAMIPMFALPVTFAVQVHAFAEPHPILPVLAMAVHGAAASVWIGGIAQMLALVLQADRIPGPDDERLRKTVRSFGWIAVACVIALWLTGVYSALLHIPTWYALDHTEYGVALLAKLGLVLLVLGFAAMHALTARPRRATYRAWMSLELIFSVGIFVATALLTNLPTADIRPGPVDAVKRVGPYAVHLSITPNRAGSNLFVVQIAKGGRPDSAIQQVELSLSSGSATPSAASVPLGARAPGTFSARSLALSGAGAWNAEVQVLTDDFQVLTVDFPIHVGT</sequence>
<dbReference type="STRING" id="521098.Aaci_2624"/>
<dbReference type="InterPro" id="IPR032694">
    <property type="entry name" value="CopC/D"/>
</dbReference>
<keyword evidence="3 9" id="KW-0812">Transmembrane</keyword>
<dbReference type="SUPFAM" id="SSF81296">
    <property type="entry name" value="E set domains"/>
    <property type="match status" value="1"/>
</dbReference>
<feature type="transmembrane region" description="Helical" evidence="9">
    <location>
        <begin position="410"/>
        <end position="428"/>
    </location>
</feature>
<dbReference type="Gene3D" id="2.60.40.1220">
    <property type="match status" value="1"/>
</dbReference>
<dbReference type="InterPro" id="IPR007348">
    <property type="entry name" value="CopC_dom"/>
</dbReference>
<feature type="signal peptide" evidence="10">
    <location>
        <begin position="1"/>
        <end position="34"/>
    </location>
</feature>
<keyword evidence="8 9" id="KW-0472">Membrane</keyword>
<reference evidence="14" key="1">
    <citation type="submission" date="2009-09" db="EMBL/GenBank/DDBJ databases">
        <title>The complete chromosome of Alicyclobacillus acidocaldarius subsp. acidocaldarius DSM 446.</title>
        <authorList>
            <consortium name="US DOE Joint Genome Institute (JGI-PGF)"/>
            <person name="Lucas S."/>
            <person name="Copeland A."/>
            <person name="Lapidus A."/>
            <person name="Glavina del Rio T."/>
            <person name="Dalin E."/>
            <person name="Tice H."/>
            <person name="Bruce D."/>
            <person name="Goodwin L."/>
            <person name="Pitluck S."/>
            <person name="Kyrpides N."/>
            <person name="Mavromatis K."/>
            <person name="Ivanova N."/>
            <person name="Ovchinnikova G."/>
            <person name="Chertkov O."/>
            <person name="Sims D."/>
            <person name="Brettin T."/>
            <person name="Detter J.C."/>
            <person name="Han C."/>
            <person name="Larimer F."/>
            <person name="Land M."/>
            <person name="Hauser L."/>
            <person name="Markowitz V."/>
            <person name="Cheng J.-F."/>
            <person name="Hugenholtz P."/>
            <person name="Woyke T."/>
            <person name="Wu D."/>
            <person name="Pukall R."/>
            <person name="Klenk H.-P."/>
            <person name="Eisen J.A."/>
        </authorList>
    </citation>
    <scope>NUCLEOTIDE SEQUENCE [LARGE SCALE GENOMIC DNA]</scope>
    <source>
        <strain evidence="14">ATCC 27009 / DSM 446 / BCRC 14685 / JCM 5260 / KCTC 1825 / NBRC 15652 / NCIMB 11725 / NRRL B-14509 / 104-IA</strain>
    </source>
</reference>
<dbReference type="GO" id="GO:0005507">
    <property type="term" value="F:copper ion binding"/>
    <property type="evidence" value="ECO:0007669"/>
    <property type="project" value="InterPro"/>
</dbReference>
<dbReference type="GO" id="GO:0046688">
    <property type="term" value="P:response to copper ion"/>
    <property type="evidence" value="ECO:0007669"/>
    <property type="project" value="InterPro"/>
</dbReference>
<evidence type="ECO:0000313" key="14">
    <source>
        <dbReference type="Proteomes" id="UP000001917"/>
    </source>
</evidence>
<dbReference type="PANTHER" id="PTHR34820">
    <property type="entry name" value="INNER MEMBRANE PROTEIN YEBZ"/>
    <property type="match status" value="1"/>
</dbReference>
<name>C8WTB4_ALIAD</name>
<feature type="domain" description="Copper resistance protein D" evidence="12">
    <location>
        <begin position="336"/>
        <end position="428"/>
    </location>
</feature>
<dbReference type="GO" id="GO:0042597">
    <property type="term" value="C:periplasmic space"/>
    <property type="evidence" value="ECO:0007669"/>
    <property type="project" value="InterPro"/>
</dbReference>
<evidence type="ECO:0000256" key="9">
    <source>
        <dbReference type="SAM" id="Phobius"/>
    </source>
</evidence>
<evidence type="ECO:0000259" key="12">
    <source>
        <dbReference type="Pfam" id="PF05425"/>
    </source>
</evidence>
<dbReference type="InterPro" id="IPR014756">
    <property type="entry name" value="Ig_E-set"/>
</dbReference>
<keyword evidence="2" id="KW-1003">Cell membrane</keyword>
<dbReference type="GO" id="GO:0005886">
    <property type="term" value="C:plasma membrane"/>
    <property type="evidence" value="ECO:0007669"/>
    <property type="project" value="UniProtKB-SubCell"/>
</dbReference>
<evidence type="ECO:0000313" key="13">
    <source>
        <dbReference type="EMBL" id="ACV59628.1"/>
    </source>
</evidence>
<feature type="transmembrane region" description="Helical" evidence="9">
    <location>
        <begin position="294"/>
        <end position="321"/>
    </location>
</feature>
<dbReference type="AlphaFoldDB" id="C8WTB4"/>
<evidence type="ECO:0000256" key="10">
    <source>
        <dbReference type="SAM" id="SignalP"/>
    </source>
</evidence>
<feature type="transmembrane region" description="Helical" evidence="9">
    <location>
        <begin position="376"/>
        <end position="398"/>
    </location>
</feature>
<dbReference type="eggNOG" id="COG2372">
    <property type="taxonomic scope" value="Bacteria"/>
</dbReference>
<evidence type="ECO:0000256" key="8">
    <source>
        <dbReference type="ARBA" id="ARBA00023136"/>
    </source>
</evidence>
<dbReference type="eggNOG" id="COG1276">
    <property type="taxonomic scope" value="Bacteria"/>
</dbReference>
<dbReference type="RefSeq" id="WP_012811865.1">
    <property type="nucleotide sequence ID" value="NC_013205.1"/>
</dbReference>
<keyword evidence="5 10" id="KW-0732">Signal</keyword>
<feature type="domain" description="CopC" evidence="11">
    <location>
        <begin position="33"/>
        <end position="128"/>
    </location>
</feature>
<dbReference type="InterPro" id="IPR014755">
    <property type="entry name" value="Cu-Rt/internalin_Ig-like"/>
</dbReference>
<feature type="transmembrane region" description="Helical" evidence="9">
    <location>
        <begin position="235"/>
        <end position="257"/>
    </location>
</feature>
<keyword evidence="4" id="KW-0479">Metal-binding</keyword>
<evidence type="ECO:0000256" key="3">
    <source>
        <dbReference type="ARBA" id="ARBA00022692"/>
    </source>
</evidence>
<feature type="transmembrane region" description="Helical" evidence="9">
    <location>
        <begin position="341"/>
        <end position="364"/>
    </location>
</feature>
<feature type="transmembrane region" description="Helical" evidence="9">
    <location>
        <begin position="269"/>
        <end position="288"/>
    </location>
</feature>